<dbReference type="EMBL" id="CAACVJ010000219">
    <property type="protein sequence ID" value="VEP14897.1"/>
    <property type="molecule type" value="Genomic_DNA"/>
</dbReference>
<keyword evidence="3" id="KW-1185">Reference proteome</keyword>
<proteinExistence type="predicted"/>
<name>A0A563VTX3_9CYAN</name>
<dbReference type="AlphaFoldDB" id="A0A563VTX3"/>
<dbReference type="EMBL" id="CAACVJ010000218">
    <property type="protein sequence ID" value="VEP14888.1"/>
    <property type="molecule type" value="Genomic_DNA"/>
</dbReference>
<dbReference type="RefSeq" id="WP_144873731.1">
    <property type="nucleotide sequence ID" value="NZ_LR214037.1"/>
</dbReference>
<dbReference type="Proteomes" id="UP000320055">
    <property type="component" value="Unassembled WGS sequence"/>
</dbReference>
<dbReference type="OrthoDB" id="516655at2"/>
<organism evidence="2 3">
    <name type="scientific">Hyella patelloides LEGE 07179</name>
    <dbReference type="NCBI Taxonomy" id="945734"/>
    <lineage>
        <taxon>Bacteria</taxon>
        <taxon>Bacillati</taxon>
        <taxon>Cyanobacteriota</taxon>
        <taxon>Cyanophyceae</taxon>
        <taxon>Pleurocapsales</taxon>
        <taxon>Hyellaceae</taxon>
        <taxon>Hyella</taxon>
    </lineage>
</organism>
<protein>
    <submittedName>
        <fullName evidence="2">Uncharacterized protein</fullName>
    </submittedName>
</protein>
<accession>A0A563VTX3</accession>
<evidence type="ECO:0000313" key="1">
    <source>
        <dbReference type="EMBL" id="VEP14888.1"/>
    </source>
</evidence>
<sequence length="139" mass="16373">MAISLNSIDYEVFKRLEHRKNDLGNWQGKASEISDYVATWGILRFWALSFKKDEENSSKVSYFAWQVAREVLCQIIDDSWGIDKDTLINEFNEKLYNDDPNLLNVQTQRQMVIAELLIEIGDTVQFWTNRFKDSQKKNT</sequence>
<reference evidence="2 3" key="1">
    <citation type="submission" date="2019-01" db="EMBL/GenBank/DDBJ databases">
        <authorList>
            <person name="Brito A."/>
        </authorList>
    </citation>
    <scope>NUCLEOTIDE SEQUENCE [LARGE SCALE GENOMIC DNA]</scope>
    <source>
        <strain evidence="2">1</strain>
    </source>
</reference>
<evidence type="ECO:0000313" key="2">
    <source>
        <dbReference type="EMBL" id="VEP14897.1"/>
    </source>
</evidence>
<gene>
    <name evidence="1" type="ORF">H1P_2950007</name>
    <name evidence="2" type="ORF">H1P_2960005</name>
</gene>
<evidence type="ECO:0000313" key="3">
    <source>
        <dbReference type="Proteomes" id="UP000320055"/>
    </source>
</evidence>